<reference evidence="2" key="1">
    <citation type="journal article" date="2013" name="Nature">
        <title>Pan genome of the phytoplankton Emiliania underpins its global distribution.</title>
        <authorList>
            <person name="Read B.A."/>
            <person name="Kegel J."/>
            <person name="Klute M.J."/>
            <person name="Kuo A."/>
            <person name="Lefebvre S.C."/>
            <person name="Maumus F."/>
            <person name="Mayer C."/>
            <person name="Miller J."/>
            <person name="Monier A."/>
            <person name="Salamov A."/>
            <person name="Young J."/>
            <person name="Aguilar M."/>
            <person name="Claverie J.M."/>
            <person name="Frickenhaus S."/>
            <person name="Gonzalez K."/>
            <person name="Herman E.K."/>
            <person name="Lin Y.C."/>
            <person name="Napier J."/>
            <person name="Ogata H."/>
            <person name="Sarno A.F."/>
            <person name="Shmutz J."/>
            <person name="Schroeder D."/>
            <person name="de Vargas C."/>
            <person name="Verret F."/>
            <person name="von Dassow P."/>
            <person name="Valentin K."/>
            <person name="Van de Peer Y."/>
            <person name="Wheeler G."/>
            <person name="Dacks J.B."/>
            <person name="Delwiche C.F."/>
            <person name="Dyhrman S.T."/>
            <person name="Glockner G."/>
            <person name="John U."/>
            <person name="Richards T."/>
            <person name="Worden A.Z."/>
            <person name="Zhang X."/>
            <person name="Grigoriev I.V."/>
            <person name="Allen A.E."/>
            <person name="Bidle K."/>
            <person name="Borodovsky M."/>
            <person name="Bowler C."/>
            <person name="Brownlee C."/>
            <person name="Cock J.M."/>
            <person name="Elias M."/>
            <person name="Gladyshev V.N."/>
            <person name="Groth M."/>
            <person name="Guda C."/>
            <person name="Hadaegh A."/>
            <person name="Iglesias-Rodriguez M.D."/>
            <person name="Jenkins J."/>
            <person name="Jones B.M."/>
            <person name="Lawson T."/>
            <person name="Leese F."/>
            <person name="Lindquist E."/>
            <person name="Lobanov A."/>
            <person name="Lomsadze A."/>
            <person name="Malik S.B."/>
            <person name="Marsh M.E."/>
            <person name="Mackinder L."/>
            <person name="Mock T."/>
            <person name="Mueller-Roeber B."/>
            <person name="Pagarete A."/>
            <person name="Parker M."/>
            <person name="Probert I."/>
            <person name="Quesneville H."/>
            <person name="Raines C."/>
            <person name="Rensing S.A."/>
            <person name="Riano-Pachon D.M."/>
            <person name="Richier S."/>
            <person name="Rokitta S."/>
            <person name="Shiraiwa Y."/>
            <person name="Soanes D.M."/>
            <person name="van der Giezen M."/>
            <person name="Wahlund T.M."/>
            <person name="Williams B."/>
            <person name="Wilson W."/>
            <person name="Wolfe G."/>
            <person name="Wurch L.L."/>
        </authorList>
    </citation>
    <scope>NUCLEOTIDE SEQUENCE</scope>
</reference>
<proteinExistence type="predicted"/>
<keyword evidence="2" id="KW-1185">Reference proteome</keyword>
<reference evidence="1" key="2">
    <citation type="submission" date="2024-10" db="UniProtKB">
        <authorList>
            <consortium name="EnsemblProtists"/>
        </authorList>
    </citation>
    <scope>IDENTIFICATION</scope>
</reference>
<dbReference type="HOGENOM" id="CLU_1279726_0_0_1"/>
<sequence>MVVEKLEIVAEMDRYAAALSAKFSPECMCLQDVSDGHTRQGFADGRALDAEGLEILLLLVSSAFEDLAALQRQQAPSCLSLCHLWRAALGRWTLRPLSPPGHPHPPKQAVNDILGPDLRSGKIHSIQMRCWTPAQWQKKGRPTTLRSGVPCALIALSESPLLSLPAASPAAGLAGPPVCSLPPSKVSSEPSLPTWKLPPKMVEHQQLCECGGGAVS</sequence>
<dbReference type="PaxDb" id="2903-EOD12020"/>
<organism evidence="1 2">
    <name type="scientific">Emiliania huxleyi (strain CCMP1516)</name>
    <dbReference type="NCBI Taxonomy" id="280463"/>
    <lineage>
        <taxon>Eukaryota</taxon>
        <taxon>Haptista</taxon>
        <taxon>Haptophyta</taxon>
        <taxon>Prymnesiophyceae</taxon>
        <taxon>Isochrysidales</taxon>
        <taxon>Noelaerhabdaceae</taxon>
        <taxon>Emiliania</taxon>
    </lineage>
</organism>
<dbReference type="EnsemblProtists" id="EOD12020">
    <property type="protein sequence ID" value="EOD12020"/>
    <property type="gene ID" value="EMIHUDRAFT_446019"/>
</dbReference>
<dbReference type="GeneID" id="17258171"/>
<dbReference type="SUPFAM" id="SSF82657">
    <property type="entry name" value="BolA-like"/>
    <property type="match status" value="1"/>
</dbReference>
<name>A0A0D3IL85_EMIH1</name>
<dbReference type="Gene3D" id="3.30.300.90">
    <property type="entry name" value="BolA-like"/>
    <property type="match status" value="1"/>
</dbReference>
<dbReference type="RefSeq" id="XP_005764449.1">
    <property type="nucleotide sequence ID" value="XM_005764392.1"/>
</dbReference>
<dbReference type="KEGG" id="ehx:EMIHUDRAFT_446019"/>
<evidence type="ECO:0000313" key="1">
    <source>
        <dbReference type="EnsemblProtists" id="EOD12020"/>
    </source>
</evidence>
<evidence type="ECO:0000313" key="2">
    <source>
        <dbReference type="Proteomes" id="UP000013827"/>
    </source>
</evidence>
<protein>
    <submittedName>
        <fullName evidence="1">Uncharacterized protein</fullName>
    </submittedName>
</protein>
<accession>A0A0D3IL85</accession>
<dbReference type="InterPro" id="IPR036065">
    <property type="entry name" value="BolA-like_sf"/>
</dbReference>
<dbReference type="AlphaFoldDB" id="A0A0D3IL85"/>
<dbReference type="Proteomes" id="UP000013827">
    <property type="component" value="Unassembled WGS sequence"/>
</dbReference>